<accession>A0A4U9HE31</accession>
<evidence type="ECO:0000256" key="1">
    <source>
        <dbReference type="SAM" id="Phobius"/>
    </source>
</evidence>
<gene>
    <name evidence="2" type="ORF">NCTC12971_02422</name>
</gene>
<dbReference type="Proteomes" id="UP000307968">
    <property type="component" value="Chromosome"/>
</dbReference>
<keyword evidence="1" id="KW-1133">Transmembrane helix</keyword>
<dbReference type="AlphaFoldDB" id="A0A4U9HE31"/>
<evidence type="ECO:0000313" key="2">
    <source>
        <dbReference type="EMBL" id="VTP62017.1"/>
    </source>
</evidence>
<protein>
    <submittedName>
        <fullName evidence="2">Uncharacterized protein</fullName>
    </submittedName>
</protein>
<reference evidence="2 3" key="1">
    <citation type="submission" date="2019-05" db="EMBL/GenBank/DDBJ databases">
        <authorList>
            <consortium name="Pathogen Informatics"/>
        </authorList>
    </citation>
    <scope>NUCLEOTIDE SEQUENCE [LARGE SCALE GENOMIC DNA]</scope>
    <source>
        <strain evidence="2 3">NCTC12971</strain>
    </source>
</reference>
<dbReference type="EMBL" id="LR590463">
    <property type="protein sequence ID" value="VTP62017.1"/>
    <property type="molecule type" value="Genomic_DNA"/>
</dbReference>
<name>A0A4U9HE31_SERRU</name>
<sequence>MDVKSIAKGMVAGKGALHLIEAIVGGIFSIGVFVSFFWFDDWWQRALSAVIFMVLVIATVGVCSYARGER</sequence>
<keyword evidence="1" id="KW-0472">Membrane</keyword>
<feature type="transmembrane region" description="Helical" evidence="1">
    <location>
        <begin position="16"/>
        <end position="39"/>
    </location>
</feature>
<keyword evidence="1" id="KW-0812">Transmembrane</keyword>
<feature type="transmembrane region" description="Helical" evidence="1">
    <location>
        <begin position="45"/>
        <end position="66"/>
    </location>
</feature>
<organism evidence="2 3">
    <name type="scientific">Serratia rubidaea</name>
    <name type="common">Serratia marinorubra</name>
    <dbReference type="NCBI Taxonomy" id="61652"/>
    <lineage>
        <taxon>Bacteria</taxon>
        <taxon>Pseudomonadati</taxon>
        <taxon>Pseudomonadota</taxon>
        <taxon>Gammaproteobacteria</taxon>
        <taxon>Enterobacterales</taxon>
        <taxon>Yersiniaceae</taxon>
        <taxon>Serratia</taxon>
    </lineage>
</organism>
<evidence type="ECO:0000313" key="3">
    <source>
        <dbReference type="Proteomes" id="UP000307968"/>
    </source>
</evidence>
<proteinExistence type="predicted"/>